<comment type="similarity">
    <text evidence="1 4">Belongs to the D-isomer specific 2-hydroxyacid dehydrogenase family.</text>
</comment>
<comment type="caution">
    <text evidence="7">The sequence shown here is derived from an EMBL/GenBank/DDBJ whole genome shotgun (WGS) entry which is preliminary data.</text>
</comment>
<evidence type="ECO:0000256" key="4">
    <source>
        <dbReference type="RuleBase" id="RU003719"/>
    </source>
</evidence>
<dbReference type="SUPFAM" id="SSF52283">
    <property type="entry name" value="Formate/glycerate dehydrogenase catalytic domain-like"/>
    <property type="match status" value="1"/>
</dbReference>
<dbReference type="InterPro" id="IPR050418">
    <property type="entry name" value="D-iso_2-hydroxyacid_DH_PdxB"/>
</dbReference>
<dbReference type="GO" id="GO:0051287">
    <property type="term" value="F:NAD binding"/>
    <property type="evidence" value="ECO:0007669"/>
    <property type="project" value="InterPro"/>
</dbReference>
<evidence type="ECO:0000256" key="2">
    <source>
        <dbReference type="ARBA" id="ARBA00023002"/>
    </source>
</evidence>
<dbReference type="AlphaFoldDB" id="A0A921HWB8"/>
<keyword evidence="3" id="KW-0520">NAD</keyword>
<dbReference type="FunFam" id="3.40.50.720:FF:000203">
    <property type="entry name" value="D-3-phosphoglycerate dehydrogenase (SerA)"/>
    <property type="match status" value="1"/>
</dbReference>
<sequence length="318" mass="34941">MKIVALDGYAANPGDLSWDEMKKLGECVVYDRTAPAEVVERAEGADVLLTNKVVITAEHMAALPQLKYIGVMATGYNIVDTAAAKERGITVTNIPAYSTDSVAQMVFAHLLNIAQQVQHHSEEVHKGRWTNSPDFCFWDTPLIELAGKKMGIVGLGNTGMRTARIAISFGMEVCAYTSKSHFQLPPEIKKMELDELFAECDVVSLHCPLTEQTREMVNARRLSLMKPTAILINTGRGPLVNEQDLADALNSGRIYAAGVDVLSQEPPRADNPLLTARNCYITPHIAWASTAARERLMQIALDNLKAYQEGKPIHVVNK</sequence>
<name>A0A921HWB8_9BACT</name>
<dbReference type="Pfam" id="PF02826">
    <property type="entry name" value="2-Hacid_dh_C"/>
    <property type="match status" value="1"/>
</dbReference>
<evidence type="ECO:0000256" key="1">
    <source>
        <dbReference type="ARBA" id="ARBA00005854"/>
    </source>
</evidence>
<dbReference type="Pfam" id="PF00389">
    <property type="entry name" value="2-Hacid_dh"/>
    <property type="match status" value="1"/>
</dbReference>
<evidence type="ECO:0000259" key="5">
    <source>
        <dbReference type="Pfam" id="PF00389"/>
    </source>
</evidence>
<gene>
    <name evidence="7" type="ORF">K8W02_06915</name>
</gene>
<keyword evidence="2 4" id="KW-0560">Oxidoreductase</keyword>
<dbReference type="RefSeq" id="WP_022021392.1">
    <property type="nucleotide sequence ID" value="NZ_DYVX01000055.1"/>
</dbReference>
<evidence type="ECO:0000313" key="8">
    <source>
        <dbReference type="Proteomes" id="UP000717835"/>
    </source>
</evidence>
<evidence type="ECO:0000313" key="7">
    <source>
        <dbReference type="EMBL" id="HJF92101.1"/>
    </source>
</evidence>
<dbReference type="InterPro" id="IPR036291">
    <property type="entry name" value="NAD(P)-bd_dom_sf"/>
</dbReference>
<dbReference type="EMBL" id="DYVX01000055">
    <property type="protein sequence ID" value="HJF92101.1"/>
    <property type="molecule type" value="Genomic_DNA"/>
</dbReference>
<dbReference type="PANTHER" id="PTHR43761:SF1">
    <property type="entry name" value="D-ISOMER SPECIFIC 2-HYDROXYACID DEHYDROGENASE CATALYTIC DOMAIN-CONTAINING PROTEIN-RELATED"/>
    <property type="match status" value="1"/>
</dbReference>
<feature type="domain" description="D-isomer specific 2-hydroxyacid dehydrogenase NAD-binding" evidence="6">
    <location>
        <begin position="107"/>
        <end position="286"/>
    </location>
</feature>
<dbReference type="InterPro" id="IPR006140">
    <property type="entry name" value="D-isomer_DH_NAD-bd"/>
</dbReference>
<dbReference type="Gene3D" id="3.40.50.720">
    <property type="entry name" value="NAD(P)-binding Rossmann-like Domain"/>
    <property type="match status" value="2"/>
</dbReference>
<dbReference type="SUPFAM" id="SSF51735">
    <property type="entry name" value="NAD(P)-binding Rossmann-fold domains"/>
    <property type="match status" value="1"/>
</dbReference>
<dbReference type="Proteomes" id="UP000717835">
    <property type="component" value="Unassembled WGS sequence"/>
</dbReference>
<reference evidence="7" key="1">
    <citation type="journal article" date="2021" name="PeerJ">
        <title>Extensive microbial diversity within the chicken gut microbiome revealed by metagenomics and culture.</title>
        <authorList>
            <person name="Gilroy R."/>
            <person name="Ravi A."/>
            <person name="Getino M."/>
            <person name="Pursley I."/>
            <person name="Horton D.L."/>
            <person name="Alikhan N.F."/>
            <person name="Baker D."/>
            <person name="Gharbi K."/>
            <person name="Hall N."/>
            <person name="Watson M."/>
            <person name="Adriaenssens E.M."/>
            <person name="Foster-Nyarko E."/>
            <person name="Jarju S."/>
            <person name="Secka A."/>
            <person name="Antonio M."/>
            <person name="Oren A."/>
            <person name="Chaudhuri R.R."/>
            <person name="La Ragione R."/>
            <person name="Hildebrand F."/>
            <person name="Pallen M.J."/>
        </authorList>
    </citation>
    <scope>NUCLEOTIDE SEQUENCE</scope>
    <source>
        <strain evidence="7">CHK55-1828</strain>
    </source>
</reference>
<accession>A0A921HWB8</accession>
<proteinExistence type="inferred from homology"/>
<dbReference type="InterPro" id="IPR006139">
    <property type="entry name" value="D-isomer_2_OHA_DH_cat_dom"/>
</dbReference>
<dbReference type="CDD" id="cd12162">
    <property type="entry name" value="2-Hacid_dh_4"/>
    <property type="match status" value="1"/>
</dbReference>
<reference evidence="7" key="2">
    <citation type="submission" date="2021-09" db="EMBL/GenBank/DDBJ databases">
        <authorList>
            <person name="Gilroy R."/>
        </authorList>
    </citation>
    <scope>NUCLEOTIDE SEQUENCE</scope>
    <source>
        <strain evidence="7">CHK55-1828</strain>
    </source>
</reference>
<dbReference type="InterPro" id="IPR029753">
    <property type="entry name" value="D-isomer_DH_CS"/>
</dbReference>
<feature type="domain" description="D-isomer specific 2-hydroxyacid dehydrogenase catalytic" evidence="5">
    <location>
        <begin position="20"/>
        <end position="317"/>
    </location>
</feature>
<dbReference type="PROSITE" id="PS00670">
    <property type="entry name" value="D_2_HYDROXYACID_DH_2"/>
    <property type="match status" value="1"/>
</dbReference>
<evidence type="ECO:0000256" key="3">
    <source>
        <dbReference type="ARBA" id="ARBA00023027"/>
    </source>
</evidence>
<dbReference type="PANTHER" id="PTHR43761">
    <property type="entry name" value="D-ISOMER SPECIFIC 2-HYDROXYACID DEHYDROGENASE FAMILY PROTEIN (AFU_ORTHOLOGUE AFUA_1G13630)"/>
    <property type="match status" value="1"/>
</dbReference>
<evidence type="ECO:0000259" key="6">
    <source>
        <dbReference type="Pfam" id="PF02826"/>
    </source>
</evidence>
<dbReference type="GO" id="GO:0016616">
    <property type="term" value="F:oxidoreductase activity, acting on the CH-OH group of donors, NAD or NADP as acceptor"/>
    <property type="evidence" value="ECO:0007669"/>
    <property type="project" value="InterPro"/>
</dbReference>
<protein>
    <submittedName>
        <fullName evidence="7">D-2-hydroxyacid dehydrogenase</fullName>
    </submittedName>
</protein>
<dbReference type="PROSITE" id="PS00671">
    <property type="entry name" value="D_2_HYDROXYACID_DH_3"/>
    <property type="match status" value="1"/>
</dbReference>
<organism evidence="7 8">
    <name type="scientific">Mediterranea massiliensis</name>
    <dbReference type="NCBI Taxonomy" id="1841865"/>
    <lineage>
        <taxon>Bacteria</taxon>
        <taxon>Pseudomonadati</taxon>
        <taxon>Bacteroidota</taxon>
        <taxon>Bacteroidia</taxon>
        <taxon>Bacteroidales</taxon>
        <taxon>Bacteroidaceae</taxon>
        <taxon>Mediterranea</taxon>
    </lineage>
</organism>